<evidence type="ECO:0000313" key="1">
    <source>
        <dbReference type="EMBL" id="KAI3719309.1"/>
    </source>
</evidence>
<gene>
    <name evidence="1" type="ORF">L6452_20205</name>
</gene>
<comment type="caution">
    <text evidence="1">The sequence shown here is derived from an EMBL/GenBank/DDBJ whole genome shotgun (WGS) entry which is preliminary data.</text>
</comment>
<proteinExistence type="predicted"/>
<accession>A0ACB9B9W1</accession>
<reference evidence="1 2" key="2">
    <citation type="journal article" date="2022" name="Mol. Ecol. Resour.">
        <title>The genomes of chicory, endive, great burdock and yacon provide insights into Asteraceae paleo-polyploidization history and plant inulin production.</title>
        <authorList>
            <person name="Fan W."/>
            <person name="Wang S."/>
            <person name="Wang H."/>
            <person name="Wang A."/>
            <person name="Jiang F."/>
            <person name="Liu H."/>
            <person name="Zhao H."/>
            <person name="Xu D."/>
            <person name="Zhang Y."/>
        </authorList>
    </citation>
    <scope>NUCLEOTIDE SEQUENCE [LARGE SCALE GENOMIC DNA]</scope>
    <source>
        <strain evidence="2">cv. Niubang</strain>
    </source>
</reference>
<protein>
    <submittedName>
        <fullName evidence="1">Uncharacterized protein</fullName>
    </submittedName>
</protein>
<dbReference type="Proteomes" id="UP001055879">
    <property type="component" value="Linkage Group LG06"/>
</dbReference>
<dbReference type="EMBL" id="CM042052">
    <property type="protein sequence ID" value="KAI3719309.1"/>
    <property type="molecule type" value="Genomic_DNA"/>
</dbReference>
<evidence type="ECO:0000313" key="2">
    <source>
        <dbReference type="Proteomes" id="UP001055879"/>
    </source>
</evidence>
<name>A0ACB9B9W1_ARCLA</name>
<reference evidence="2" key="1">
    <citation type="journal article" date="2022" name="Mol. Ecol. Resour.">
        <title>The genomes of chicory, endive, great burdock and yacon provide insights into Asteraceae palaeo-polyploidization history and plant inulin production.</title>
        <authorList>
            <person name="Fan W."/>
            <person name="Wang S."/>
            <person name="Wang H."/>
            <person name="Wang A."/>
            <person name="Jiang F."/>
            <person name="Liu H."/>
            <person name="Zhao H."/>
            <person name="Xu D."/>
            <person name="Zhang Y."/>
        </authorList>
    </citation>
    <scope>NUCLEOTIDE SEQUENCE [LARGE SCALE GENOMIC DNA]</scope>
    <source>
        <strain evidence="2">cv. Niubang</strain>
    </source>
</reference>
<sequence length="1853" mass="205286">MTGRRELLTNFTERFCGNVRFGNDHSSPIRGYGDIVKDNITIKKVSYVEGIGHNLFSIGQFCDKNLEVTFKAKRCSVRTEDGKEILAGTRRTNLYTIDLSSLKPDKEVCLLSKASAEQSWLWHRRLSHLNFKNINKLVLGGHVKGMPDLKFAKDHLCAACEKGKMKKASHKPKAVPSTSRSLELIHMDLCGPMRVQSINHKKYVLVMVDDFSRYTWVRFLRSKDETPELIISLLKSIQVSLNQVVQTIRTDNGTEFKNQILNGYLTSVGISHTFSVARTPQQNGVVERRNRTLVEAAHTMLSHSKLPLFLWAEAFATACYTQNRSIINKRFNKTPYEIINKRIPNINYFHAFGCTCFVLNDKDDLGKFSPKADEGVFIGYSQHAKAYRVYNKRTKTVVESVNVTFDEAPEMVSEHLSSEPALTGVLASGQFRSEATQSLVDPNHASTNTAQAPEVTQVTGPTNSGGPSSPGAPSSTANDQASPSSSERQTLAQVLDDGATEPTPVSVQLPAPTPVEGALEASSPAIPEPPIVSSPAESSSTPSSTPTTKLPPHRPSSLEAVQDLPPGGHVDSDTSHQTYQPHPHTTNRIEPSTVSEALNDPDWVIAMQEELNQLETLKVWRLVPRPKNKTVIGTKWIFKNKKNENGIIVRNKARLVAKGYRQQEGIDYDETFAPVARIEAIRMFLAYAAHKNFIVFQMDVKSAFLNGVLKEEVYVSQPEGFVSTENPHYVYFLDKALYGLKQAPRAWYDALSSFLVKSGFSKGIFINQSKYISDILRKYQMKQSSSMKTPMSTSLKLHSDPDGKDVNATIYRGTADIGLWYPKETGFELTAYSDADHAGNMLDRKSTSGHVQFLGDRLVSWASKKQNCVSTSTAEAEYVAAASCCSQVIWMRTQLKDYGFNYSMIPIYCDSKSAIAISSNPVQHTKTKHIDVRYHFIKDHVEKGTIELYFVNSEHQLADLFSKAMDEKQFNYLVSKLVYLLFAEKCKVVWVDPQPGNVFRGSTSVRWLVSLTGPPFEGEQIIIRNYMNLYPEIQRRSTHSTYPQHPTRKIPSRADPEGVVARQIPVGVLAHARPTALSVIAYRHTHNIPTPMVRPGPAGPVQGARPERREGPHPRMRGGSVRIAGASGQETPMTEEATDSEAIQVQSSSVAATEETTANSDSEETQTAASASNEESSDSDGDDNQPSSGAIRRAEGVLVENKEVSCVRERRSKLHSESTRVTGQPSSVVSPLATSSQVATSATQSHVLGQGIEEAAVDLAAHLHTPPSHSTISQQMVVLQTHGDLAHTLSASHLEGADIETREQLPPFSPSLIARSLEPFVIHAIPRTQIPFSAIAGSLSGPAGTSIINPPSGSLRGLGGSPTTAIITPTVNVGGSTSKVIATTGSLSDPGVTPTEFVSREYMDGALKAVQSMMREELDNIKRMVKAKGPSTEPDTTSIPSSLSVADLSIPELKSILLAKLIAQSQTEPTQDADLLSLLRSQASTPTPPTPQPIVSAEAFQIQQAMLQSLQQTVAVLTERLSAVEDTCRIQAERLKRRHDDQDDPDHHEGEKRQRLSEPETHVVESEQGEQGTGSGTRIEGQGQEREQCMELVPFDIPRVEKPEELDEGSPIVPEDWALILDPYEVYEPTEECANTERALVVMQAEIDEIIHSDYQPDDQTSVAVPLLTYSVANPELPETDFPFRSPPASPVMGTESTTPVRPSKWERVRIKVPFLEESQKKIFAHWIRKYDEVVLHGLQSMKSKEQQRELIFVYKKFQVKNNKTKLKITSVDQILSSFFMKVKYSDFMVTREDGQKYCFSEADFPFLEPQDLLFILRDLKTRTNRPGEVIDALETVKRYMKCAMKLASVEDF</sequence>
<keyword evidence="2" id="KW-1185">Reference proteome</keyword>
<organism evidence="1 2">
    <name type="scientific">Arctium lappa</name>
    <name type="common">Greater burdock</name>
    <name type="synonym">Lappa major</name>
    <dbReference type="NCBI Taxonomy" id="4217"/>
    <lineage>
        <taxon>Eukaryota</taxon>
        <taxon>Viridiplantae</taxon>
        <taxon>Streptophyta</taxon>
        <taxon>Embryophyta</taxon>
        <taxon>Tracheophyta</taxon>
        <taxon>Spermatophyta</taxon>
        <taxon>Magnoliopsida</taxon>
        <taxon>eudicotyledons</taxon>
        <taxon>Gunneridae</taxon>
        <taxon>Pentapetalae</taxon>
        <taxon>asterids</taxon>
        <taxon>campanulids</taxon>
        <taxon>Asterales</taxon>
        <taxon>Asteraceae</taxon>
        <taxon>Carduoideae</taxon>
        <taxon>Cardueae</taxon>
        <taxon>Arctiinae</taxon>
        <taxon>Arctium</taxon>
    </lineage>
</organism>